<proteinExistence type="predicted"/>
<comment type="caution">
    <text evidence="3">The sequence shown here is derived from an EMBL/GenBank/DDBJ whole genome shotgun (WGS) entry which is preliminary data.</text>
</comment>
<dbReference type="OrthoDB" id="9778912at2"/>
<sequence length="177" mass="18833">MTHPSAHPSDDPNPPGDKPCSSPPCYAAEFPGYFGDGPAQQVVDGLNALLEAERAGARVLAILRDSVDARSPLHDLLGALQKDEGANAVQLYQTLRRLGGAASHETGAFVGKTLAIEGLVPRLRFVNKGQAWVVRKIDELLPAITDAYARTMLEEMRRSHLANIDACEAALDGLPAG</sequence>
<evidence type="ECO:0000259" key="2">
    <source>
        <dbReference type="Pfam" id="PF19825"/>
    </source>
</evidence>
<evidence type="ECO:0000313" key="4">
    <source>
        <dbReference type="Proteomes" id="UP000318422"/>
    </source>
</evidence>
<dbReference type="RefSeq" id="WP_141351364.1">
    <property type="nucleotide sequence ID" value="NZ_BJNV01000025.1"/>
</dbReference>
<dbReference type="SUPFAM" id="SSF47240">
    <property type="entry name" value="Ferritin-like"/>
    <property type="match status" value="1"/>
</dbReference>
<dbReference type="AlphaFoldDB" id="A0A4Y4CRW2"/>
<keyword evidence="4" id="KW-1185">Reference proteome</keyword>
<dbReference type="InterPro" id="IPR046273">
    <property type="entry name" value="DUF6306"/>
</dbReference>
<gene>
    <name evidence="3" type="ORF">ZRA01_17580</name>
</gene>
<name>A0A4Y4CRW2_ZOORA</name>
<dbReference type="Pfam" id="PF19825">
    <property type="entry name" value="DUF6306"/>
    <property type="match status" value="1"/>
</dbReference>
<feature type="region of interest" description="Disordered" evidence="1">
    <location>
        <begin position="1"/>
        <end position="22"/>
    </location>
</feature>
<reference evidence="3 4" key="1">
    <citation type="submission" date="2019-06" db="EMBL/GenBank/DDBJ databases">
        <title>Whole genome shotgun sequence of Zoogloea ramigera NBRC 15342.</title>
        <authorList>
            <person name="Hosoyama A."/>
            <person name="Uohara A."/>
            <person name="Ohji S."/>
            <person name="Ichikawa N."/>
        </authorList>
    </citation>
    <scope>NUCLEOTIDE SEQUENCE [LARGE SCALE GENOMIC DNA]</scope>
    <source>
        <strain evidence="3 4">NBRC 15342</strain>
    </source>
</reference>
<evidence type="ECO:0000256" key="1">
    <source>
        <dbReference type="SAM" id="MobiDB-lite"/>
    </source>
</evidence>
<dbReference type="Proteomes" id="UP000318422">
    <property type="component" value="Unassembled WGS sequence"/>
</dbReference>
<protein>
    <recommendedName>
        <fullName evidence="2">DUF6306 domain-containing protein</fullName>
    </recommendedName>
</protein>
<organism evidence="3 4">
    <name type="scientific">Zoogloea ramigera</name>
    <dbReference type="NCBI Taxonomy" id="350"/>
    <lineage>
        <taxon>Bacteria</taxon>
        <taxon>Pseudomonadati</taxon>
        <taxon>Pseudomonadota</taxon>
        <taxon>Betaproteobacteria</taxon>
        <taxon>Rhodocyclales</taxon>
        <taxon>Zoogloeaceae</taxon>
        <taxon>Zoogloea</taxon>
    </lineage>
</organism>
<evidence type="ECO:0000313" key="3">
    <source>
        <dbReference type="EMBL" id="GEC95685.1"/>
    </source>
</evidence>
<accession>A0A4Y4CRW2</accession>
<feature type="domain" description="DUF6306" evidence="2">
    <location>
        <begin position="40"/>
        <end position="166"/>
    </location>
</feature>
<dbReference type="EMBL" id="BJNV01000025">
    <property type="protein sequence ID" value="GEC95685.1"/>
    <property type="molecule type" value="Genomic_DNA"/>
</dbReference>
<dbReference type="InterPro" id="IPR009078">
    <property type="entry name" value="Ferritin-like_SF"/>
</dbReference>